<dbReference type="AlphaFoldDB" id="M2XC25"/>
<comment type="caution">
    <text evidence="2">The sequence shown here is derived from an EMBL/GenBank/DDBJ whole genome shotgun (WGS) entry which is preliminary data.</text>
</comment>
<evidence type="ECO:0000256" key="1">
    <source>
        <dbReference type="SAM" id="MobiDB-lite"/>
    </source>
</evidence>
<proteinExistence type="predicted"/>
<sequence length="69" mass="7844">MRGRGCAPLLERPEHLTRPDDHSWVNPELPLSAYCEVRFVAHVTDGSRSEYCLGLFNNAPRTRHHCSSP</sequence>
<reference evidence="2 3" key="1">
    <citation type="journal article" date="2014" name="Genome Announc.">
        <title>Draft Genome Sequence of Kocuria palustris PEL.</title>
        <authorList>
            <person name="Sharma G."/>
            <person name="Khatri I."/>
            <person name="Subramanian S."/>
        </authorList>
    </citation>
    <scope>NUCLEOTIDE SEQUENCE [LARGE SCALE GENOMIC DNA]</scope>
    <source>
        <strain evidence="2 3">PEL</strain>
    </source>
</reference>
<dbReference type="EMBL" id="ANHZ02000011">
    <property type="protein sequence ID" value="EME36616.1"/>
    <property type="molecule type" value="Genomic_DNA"/>
</dbReference>
<accession>M2XC25</accession>
<name>M2XC25_9MICC</name>
<evidence type="ECO:0000313" key="3">
    <source>
        <dbReference type="Proteomes" id="UP000009877"/>
    </source>
</evidence>
<feature type="compositionally biased region" description="Basic and acidic residues" evidence="1">
    <location>
        <begin position="11"/>
        <end position="22"/>
    </location>
</feature>
<organism evidence="2 3">
    <name type="scientific">Kocuria palustris PEL</name>
    <dbReference type="NCBI Taxonomy" id="1236550"/>
    <lineage>
        <taxon>Bacteria</taxon>
        <taxon>Bacillati</taxon>
        <taxon>Actinomycetota</taxon>
        <taxon>Actinomycetes</taxon>
        <taxon>Micrococcales</taxon>
        <taxon>Micrococcaceae</taxon>
        <taxon>Kocuria</taxon>
    </lineage>
</organism>
<protein>
    <submittedName>
        <fullName evidence="2">Uncharacterized protein</fullName>
    </submittedName>
</protein>
<evidence type="ECO:0000313" key="2">
    <source>
        <dbReference type="EMBL" id="EME36616.1"/>
    </source>
</evidence>
<dbReference type="Proteomes" id="UP000009877">
    <property type="component" value="Unassembled WGS sequence"/>
</dbReference>
<gene>
    <name evidence="2" type="ORF">C884_00290</name>
</gene>
<keyword evidence="3" id="KW-1185">Reference proteome</keyword>
<feature type="region of interest" description="Disordered" evidence="1">
    <location>
        <begin position="1"/>
        <end position="22"/>
    </location>
</feature>